<feature type="domain" description="Transcriptional regulator TetR C-terminal Proteobacteria type" evidence="1">
    <location>
        <begin position="57"/>
        <end position="119"/>
    </location>
</feature>
<protein>
    <recommendedName>
        <fullName evidence="1">Transcriptional regulator TetR C-terminal Proteobacteria type domain-containing protein</fullName>
    </recommendedName>
</protein>
<dbReference type="Gene3D" id="1.10.357.10">
    <property type="entry name" value="Tetracycline Repressor, domain 2"/>
    <property type="match status" value="1"/>
</dbReference>
<dbReference type="Proteomes" id="UP000660675">
    <property type="component" value="Unassembled WGS sequence"/>
</dbReference>
<reference evidence="3" key="1">
    <citation type="journal article" date="2019" name="Int. J. Syst. Evol. Microbiol.">
        <title>The Global Catalogue of Microorganisms (GCM) 10K type strain sequencing project: providing services to taxonomists for standard genome sequencing and annotation.</title>
        <authorList>
            <consortium name="The Broad Institute Genomics Platform"/>
            <consortium name="The Broad Institute Genome Sequencing Center for Infectious Disease"/>
            <person name="Wu L."/>
            <person name="Ma J."/>
        </authorList>
    </citation>
    <scope>NUCLEOTIDE SEQUENCE [LARGE SCALE GENOMIC DNA]</scope>
    <source>
        <strain evidence="3">JCM 4376</strain>
    </source>
</reference>
<dbReference type="EMBL" id="BMTF01000012">
    <property type="protein sequence ID" value="GGV88267.1"/>
    <property type="molecule type" value="Genomic_DNA"/>
</dbReference>
<organism evidence="2 3">
    <name type="scientific">Streptomyces gelaticus</name>
    <dbReference type="NCBI Taxonomy" id="285446"/>
    <lineage>
        <taxon>Bacteria</taxon>
        <taxon>Bacillati</taxon>
        <taxon>Actinomycetota</taxon>
        <taxon>Actinomycetes</taxon>
        <taxon>Kitasatosporales</taxon>
        <taxon>Streptomycetaceae</taxon>
        <taxon>Streptomyces</taxon>
    </lineage>
</organism>
<comment type="caution">
    <text evidence="2">The sequence shown here is derived from an EMBL/GenBank/DDBJ whole genome shotgun (WGS) entry which is preliminary data.</text>
</comment>
<dbReference type="InterPro" id="IPR039536">
    <property type="entry name" value="TetR_C_Proteobacteria"/>
</dbReference>
<evidence type="ECO:0000259" key="1">
    <source>
        <dbReference type="Pfam" id="PF14246"/>
    </source>
</evidence>
<name>A0ABQ2W154_9ACTN</name>
<evidence type="ECO:0000313" key="3">
    <source>
        <dbReference type="Proteomes" id="UP000660675"/>
    </source>
</evidence>
<keyword evidence="3" id="KW-1185">Reference proteome</keyword>
<proteinExistence type="predicted"/>
<evidence type="ECO:0000313" key="2">
    <source>
        <dbReference type="EMBL" id="GGV88267.1"/>
    </source>
</evidence>
<sequence length="134" mass="14543">MSTYDYCECRGSGRRDAHRGCEGLTSSHAAAGCLPGRGRARVPQPAGESLTLPSGLIRQGFERGLATLAATFERLTEDGPLRIDEPLPAADRFSGLLMWIPVSKAMFHGGPRHTQADLNGWAQLLLSRCRPVLR</sequence>
<gene>
    <name evidence="2" type="ORF">GCM10015535_39200</name>
</gene>
<dbReference type="Pfam" id="PF14246">
    <property type="entry name" value="TetR_C_7"/>
    <property type="match status" value="1"/>
</dbReference>
<accession>A0ABQ2W154</accession>